<keyword evidence="1" id="KW-0472">Membrane</keyword>
<evidence type="ECO:0000313" key="2">
    <source>
        <dbReference type="EMBL" id="KOX71034.1"/>
    </source>
</evidence>
<feature type="transmembrane region" description="Helical" evidence="1">
    <location>
        <begin position="122"/>
        <end position="146"/>
    </location>
</feature>
<dbReference type="OrthoDB" id="7590115at2759"/>
<name>A0A0N0BDW4_9HYME</name>
<dbReference type="EMBL" id="KQ435848">
    <property type="protein sequence ID" value="KOX71034.1"/>
    <property type="molecule type" value="Genomic_DNA"/>
</dbReference>
<dbReference type="AlphaFoldDB" id="A0A0N0BDW4"/>
<keyword evidence="1" id="KW-0812">Transmembrane</keyword>
<proteinExistence type="predicted"/>
<evidence type="ECO:0000313" key="3">
    <source>
        <dbReference type="Proteomes" id="UP000053105"/>
    </source>
</evidence>
<protein>
    <submittedName>
        <fullName evidence="2">Uncharacterized protein</fullName>
    </submittedName>
</protein>
<reference evidence="2 3" key="1">
    <citation type="submission" date="2015-07" db="EMBL/GenBank/DDBJ databases">
        <title>The genome of Melipona quadrifasciata.</title>
        <authorList>
            <person name="Pan H."/>
            <person name="Kapheim K."/>
        </authorList>
    </citation>
    <scope>NUCLEOTIDE SEQUENCE [LARGE SCALE GENOMIC DNA]</scope>
    <source>
        <strain evidence="2">0111107301</strain>
        <tissue evidence="2">Whole body</tissue>
    </source>
</reference>
<sequence length="162" mass="18098">MCSVSLPSFVTPAVNGQPKLPDRSIRAIEINALAGNKRMCNRGNDDSKNPLVSHFNGECQADQKECKTIEATEMTHLFCGASIYQPAQSDESKENSQDTELVNDNFTHYSVDPVCMSIRVCIFWFLWIMLIVVIIISILSSCCFPFKTCYNSTVNTMNIVSI</sequence>
<keyword evidence="1" id="KW-1133">Transmembrane helix</keyword>
<accession>A0A0N0BDW4</accession>
<dbReference type="Proteomes" id="UP000053105">
    <property type="component" value="Unassembled WGS sequence"/>
</dbReference>
<keyword evidence="3" id="KW-1185">Reference proteome</keyword>
<organism evidence="2 3">
    <name type="scientific">Melipona quadrifasciata</name>
    <dbReference type="NCBI Taxonomy" id="166423"/>
    <lineage>
        <taxon>Eukaryota</taxon>
        <taxon>Metazoa</taxon>
        <taxon>Ecdysozoa</taxon>
        <taxon>Arthropoda</taxon>
        <taxon>Hexapoda</taxon>
        <taxon>Insecta</taxon>
        <taxon>Pterygota</taxon>
        <taxon>Neoptera</taxon>
        <taxon>Endopterygota</taxon>
        <taxon>Hymenoptera</taxon>
        <taxon>Apocrita</taxon>
        <taxon>Aculeata</taxon>
        <taxon>Apoidea</taxon>
        <taxon>Anthophila</taxon>
        <taxon>Apidae</taxon>
        <taxon>Melipona</taxon>
    </lineage>
</organism>
<evidence type="ECO:0000256" key="1">
    <source>
        <dbReference type="SAM" id="Phobius"/>
    </source>
</evidence>
<gene>
    <name evidence="2" type="ORF">WN51_03575</name>
</gene>